<keyword evidence="2" id="KW-0378">Hydrolase</keyword>
<dbReference type="PANTHER" id="PTHR46124">
    <property type="entry name" value="D-AMINOACYL-TRNA DEACYLASE"/>
    <property type="match status" value="1"/>
</dbReference>
<protein>
    <submittedName>
        <fullName evidence="4">TatD DNase family protein</fullName>
    </submittedName>
</protein>
<dbReference type="Gene3D" id="3.20.20.140">
    <property type="entry name" value="Metal-dependent hydrolases"/>
    <property type="match status" value="1"/>
</dbReference>
<dbReference type="STRING" id="1122184.SAMN02745176_00477"/>
<feature type="binding site" evidence="3">
    <location>
        <position position="129"/>
    </location>
    <ligand>
        <name>a divalent metal cation</name>
        <dbReference type="ChEBI" id="CHEBI:60240"/>
        <label>2</label>
    </ligand>
</feature>
<keyword evidence="5" id="KW-1185">Reference proteome</keyword>
<accession>A0A1M6BQE9</accession>
<name>A0A1M6BQE9_9FIRM</name>
<evidence type="ECO:0000256" key="2">
    <source>
        <dbReference type="ARBA" id="ARBA00022801"/>
    </source>
</evidence>
<dbReference type="Proteomes" id="UP000184442">
    <property type="component" value="Unassembled WGS sequence"/>
</dbReference>
<organism evidence="4 5">
    <name type="scientific">Lutispora thermophila DSM 19022</name>
    <dbReference type="NCBI Taxonomy" id="1122184"/>
    <lineage>
        <taxon>Bacteria</taxon>
        <taxon>Bacillati</taxon>
        <taxon>Bacillota</taxon>
        <taxon>Clostridia</taxon>
        <taxon>Lutisporales</taxon>
        <taxon>Lutisporaceae</taxon>
        <taxon>Lutispora</taxon>
    </lineage>
</organism>
<dbReference type="AlphaFoldDB" id="A0A1M6BQE9"/>
<dbReference type="SUPFAM" id="SSF51556">
    <property type="entry name" value="Metallo-dependent hydrolases"/>
    <property type="match status" value="1"/>
</dbReference>
<proteinExistence type="predicted"/>
<sequence>MLFDTHAHLDDNKFDEDRDAVIAKCKEEGVDLILNAASNLVTSVKAIALAKKYDFIYASVGVHPHDASGMDEDSCQVLAELVQNNNKVRAIGEIGLDYYYDYSPRDVQKKRFAEQIDLAKQLNLPVIIHDRDAHEDTLNILKKSGVKQVGGVLHSFSGSVEMMKECLKLNLYISLSGPVTFKNARKTVEVAQQVPLDMLLIETDSPYLTPVPYRGERNYPGYVRYVAEKIAALRDMDFDEIASITMENGKRLFKI</sequence>
<dbReference type="Pfam" id="PF01026">
    <property type="entry name" value="TatD_DNase"/>
    <property type="match status" value="1"/>
</dbReference>
<dbReference type="RefSeq" id="WP_073024135.1">
    <property type="nucleotide sequence ID" value="NZ_FQZS01000004.1"/>
</dbReference>
<evidence type="ECO:0000313" key="5">
    <source>
        <dbReference type="Proteomes" id="UP000184442"/>
    </source>
</evidence>
<dbReference type="InterPro" id="IPR018228">
    <property type="entry name" value="DNase_TatD-rel_CS"/>
</dbReference>
<dbReference type="PROSITE" id="PS01090">
    <property type="entry name" value="TATD_2"/>
    <property type="match status" value="1"/>
</dbReference>
<dbReference type="GO" id="GO:0016788">
    <property type="term" value="F:hydrolase activity, acting on ester bonds"/>
    <property type="evidence" value="ECO:0007669"/>
    <property type="project" value="InterPro"/>
</dbReference>
<dbReference type="PANTHER" id="PTHR46124:SF2">
    <property type="entry name" value="D-AMINOACYL-TRNA DEACYLASE"/>
    <property type="match status" value="1"/>
</dbReference>
<dbReference type="FunFam" id="3.20.20.140:FF:000005">
    <property type="entry name" value="TatD family hydrolase"/>
    <property type="match status" value="1"/>
</dbReference>
<dbReference type="CDD" id="cd01310">
    <property type="entry name" value="TatD_DNAse"/>
    <property type="match status" value="1"/>
</dbReference>
<evidence type="ECO:0000313" key="4">
    <source>
        <dbReference type="EMBL" id="SHI50778.1"/>
    </source>
</evidence>
<keyword evidence="1 3" id="KW-0479">Metal-binding</keyword>
<evidence type="ECO:0000256" key="3">
    <source>
        <dbReference type="PIRSR" id="PIRSR005902-1"/>
    </source>
</evidence>
<dbReference type="GO" id="GO:0004536">
    <property type="term" value="F:DNA nuclease activity"/>
    <property type="evidence" value="ECO:0007669"/>
    <property type="project" value="InterPro"/>
</dbReference>
<dbReference type="InterPro" id="IPR015991">
    <property type="entry name" value="TatD/YcfH-like"/>
</dbReference>
<feature type="binding site" evidence="3">
    <location>
        <position position="8"/>
    </location>
    <ligand>
        <name>a divalent metal cation</name>
        <dbReference type="ChEBI" id="CHEBI:60240"/>
        <label>1</label>
    </ligand>
</feature>
<dbReference type="EMBL" id="FQZS01000004">
    <property type="protein sequence ID" value="SHI50778.1"/>
    <property type="molecule type" value="Genomic_DNA"/>
</dbReference>
<dbReference type="OrthoDB" id="9810005at2"/>
<evidence type="ECO:0000256" key="1">
    <source>
        <dbReference type="ARBA" id="ARBA00022723"/>
    </source>
</evidence>
<dbReference type="PROSITE" id="PS01091">
    <property type="entry name" value="TATD_3"/>
    <property type="match status" value="1"/>
</dbReference>
<feature type="binding site" evidence="3">
    <location>
        <position position="6"/>
    </location>
    <ligand>
        <name>a divalent metal cation</name>
        <dbReference type="ChEBI" id="CHEBI:60240"/>
        <label>1</label>
    </ligand>
</feature>
<dbReference type="InterPro" id="IPR001130">
    <property type="entry name" value="TatD-like"/>
</dbReference>
<dbReference type="InterPro" id="IPR032466">
    <property type="entry name" value="Metal_Hydrolase"/>
</dbReference>
<dbReference type="GO" id="GO:0046872">
    <property type="term" value="F:metal ion binding"/>
    <property type="evidence" value="ECO:0007669"/>
    <property type="project" value="UniProtKB-KW"/>
</dbReference>
<feature type="binding site" evidence="3">
    <location>
        <position position="204"/>
    </location>
    <ligand>
        <name>a divalent metal cation</name>
        <dbReference type="ChEBI" id="CHEBI:60240"/>
        <label>1</label>
    </ligand>
</feature>
<dbReference type="PIRSF" id="PIRSF005902">
    <property type="entry name" value="DNase_TatD"/>
    <property type="match status" value="1"/>
</dbReference>
<dbReference type="NCBIfam" id="TIGR00010">
    <property type="entry name" value="YchF/TatD family DNA exonuclease"/>
    <property type="match status" value="1"/>
</dbReference>
<dbReference type="GO" id="GO:0005829">
    <property type="term" value="C:cytosol"/>
    <property type="evidence" value="ECO:0007669"/>
    <property type="project" value="TreeGrafter"/>
</dbReference>
<feature type="binding site" evidence="3">
    <location>
        <position position="93"/>
    </location>
    <ligand>
        <name>a divalent metal cation</name>
        <dbReference type="ChEBI" id="CHEBI:60240"/>
        <label>1</label>
    </ligand>
</feature>
<gene>
    <name evidence="4" type="ORF">SAMN02745176_00477</name>
</gene>
<dbReference type="PROSITE" id="PS01137">
    <property type="entry name" value="TATD_1"/>
    <property type="match status" value="1"/>
</dbReference>
<reference evidence="4 5" key="1">
    <citation type="submission" date="2016-11" db="EMBL/GenBank/DDBJ databases">
        <authorList>
            <person name="Jaros S."/>
            <person name="Januszkiewicz K."/>
            <person name="Wedrychowicz H."/>
        </authorList>
    </citation>
    <scope>NUCLEOTIDE SEQUENCE [LARGE SCALE GENOMIC DNA]</scope>
    <source>
        <strain evidence="4 5">DSM 19022</strain>
    </source>
</reference>
<feature type="binding site" evidence="3">
    <location>
        <position position="154"/>
    </location>
    <ligand>
        <name>a divalent metal cation</name>
        <dbReference type="ChEBI" id="CHEBI:60240"/>
        <label>2</label>
    </ligand>
</feature>